<dbReference type="GO" id="GO:0045259">
    <property type="term" value="C:proton-transporting ATP synthase complex"/>
    <property type="evidence" value="ECO:0007669"/>
    <property type="project" value="UniProtKB-KW"/>
</dbReference>
<evidence type="ECO:0000256" key="6">
    <source>
        <dbReference type="ARBA" id="ARBA00023065"/>
    </source>
</evidence>
<dbReference type="InParanoid" id="A0A2I4BKT3"/>
<dbReference type="GO" id="GO:0031966">
    <property type="term" value="C:mitochondrial membrane"/>
    <property type="evidence" value="ECO:0007669"/>
    <property type="project" value="UniProtKB-SubCell"/>
</dbReference>
<keyword evidence="10" id="KW-1133">Transmembrane helix</keyword>
<protein>
    <submittedName>
        <fullName evidence="12">ATP synthase F(0) complex subunit f, mitochondrial</fullName>
    </submittedName>
</protein>
<evidence type="ECO:0000256" key="4">
    <source>
        <dbReference type="ARBA" id="ARBA00022547"/>
    </source>
</evidence>
<name>A0A2I4BKT3_AUSLI</name>
<keyword evidence="4" id="KW-0138">CF(0)</keyword>
<reference evidence="12" key="1">
    <citation type="submission" date="2025-08" db="UniProtKB">
        <authorList>
            <consortium name="RefSeq"/>
        </authorList>
    </citation>
    <scope>IDENTIFICATION</scope>
    <source>
        <strain evidence="12">Quisiro</strain>
        <tissue evidence="12">Liver</tissue>
    </source>
</reference>
<keyword evidence="7" id="KW-0496">Mitochondrion</keyword>
<evidence type="ECO:0000256" key="2">
    <source>
        <dbReference type="ARBA" id="ARBA00005895"/>
    </source>
</evidence>
<dbReference type="RefSeq" id="XP_013868333.1">
    <property type="nucleotide sequence ID" value="XM_014012879.1"/>
</dbReference>
<keyword evidence="6" id="KW-0406">Ion transport</keyword>
<dbReference type="FunCoup" id="A0A2I4BKT3">
    <property type="interactions" value="995"/>
</dbReference>
<evidence type="ECO:0000256" key="1">
    <source>
        <dbReference type="ARBA" id="ARBA00004325"/>
    </source>
</evidence>
<gene>
    <name evidence="12" type="primary">atp5mf</name>
</gene>
<dbReference type="GO" id="GO:0046933">
    <property type="term" value="F:proton-transporting ATP synthase activity, rotational mechanism"/>
    <property type="evidence" value="ECO:0007669"/>
    <property type="project" value="TreeGrafter"/>
</dbReference>
<keyword evidence="5" id="KW-0375">Hydrogen ion transport</keyword>
<keyword evidence="11" id="KW-1185">Reference proteome</keyword>
<evidence type="ECO:0000313" key="11">
    <source>
        <dbReference type="Proteomes" id="UP000192220"/>
    </source>
</evidence>
<keyword evidence="10" id="KW-0812">Transmembrane</keyword>
<dbReference type="Proteomes" id="UP000192220">
    <property type="component" value="Unplaced"/>
</dbReference>
<dbReference type="STRING" id="52670.A0A2I4BKT3"/>
<comment type="subcellular location">
    <subcellularLocation>
        <location evidence="1">Mitochondrion membrane</location>
    </subcellularLocation>
</comment>
<dbReference type="Pfam" id="PF10206">
    <property type="entry name" value="WRW"/>
    <property type="match status" value="1"/>
</dbReference>
<evidence type="ECO:0000313" key="12">
    <source>
        <dbReference type="RefSeq" id="XP_013868333.1"/>
    </source>
</evidence>
<dbReference type="PANTHER" id="PTHR13080">
    <property type="entry name" value="ATP SYNTHASE F CHAIN, MITOCHONDRIAL-RELATED"/>
    <property type="match status" value="1"/>
</dbReference>
<dbReference type="KEGG" id="alim:106520669"/>
<organism evidence="11 12">
    <name type="scientific">Austrofundulus limnaeus</name>
    <name type="common">Annual killifish</name>
    <dbReference type="NCBI Taxonomy" id="52670"/>
    <lineage>
        <taxon>Eukaryota</taxon>
        <taxon>Metazoa</taxon>
        <taxon>Chordata</taxon>
        <taxon>Craniata</taxon>
        <taxon>Vertebrata</taxon>
        <taxon>Euteleostomi</taxon>
        <taxon>Actinopterygii</taxon>
        <taxon>Neopterygii</taxon>
        <taxon>Teleostei</taxon>
        <taxon>Neoteleostei</taxon>
        <taxon>Acanthomorphata</taxon>
        <taxon>Ovalentaria</taxon>
        <taxon>Atherinomorphae</taxon>
        <taxon>Cyprinodontiformes</taxon>
        <taxon>Rivulidae</taxon>
        <taxon>Austrofundulus</taxon>
    </lineage>
</organism>
<proteinExistence type="inferred from homology"/>
<dbReference type="InterPro" id="IPR019344">
    <property type="entry name" value="F1F0-ATPsyn_F_prd"/>
</dbReference>
<dbReference type="CTD" id="9551"/>
<dbReference type="AlphaFoldDB" id="A0A2I4BKT3"/>
<keyword evidence="9" id="KW-0066">ATP synthesis</keyword>
<dbReference type="PANTHER" id="PTHR13080:SF17">
    <property type="entry name" value="ATP SYNTHASE SUBUNIT F, MITOCHONDRIAL"/>
    <property type="match status" value="1"/>
</dbReference>
<dbReference type="OrthoDB" id="8921675at2759"/>
<sequence>MADKPVPVIEKRLMEVKLGELGTWVGGRDFSPKGIYRACGRGVDAWYNKYINVRKGGFAGIAMFLTGYVVIGYIFNYSHLKHQRWRKYH</sequence>
<comment type="similarity">
    <text evidence="2">Belongs to the ATPase F chain family.</text>
</comment>
<dbReference type="GeneID" id="106520669"/>
<dbReference type="GO" id="GO:0042776">
    <property type="term" value="P:proton motive force-driven mitochondrial ATP synthesis"/>
    <property type="evidence" value="ECO:0007669"/>
    <property type="project" value="TreeGrafter"/>
</dbReference>
<accession>A0A2I4BKT3</accession>
<evidence type="ECO:0000256" key="3">
    <source>
        <dbReference type="ARBA" id="ARBA00022448"/>
    </source>
</evidence>
<evidence type="ECO:0000256" key="8">
    <source>
        <dbReference type="ARBA" id="ARBA00023136"/>
    </source>
</evidence>
<feature type="transmembrane region" description="Helical" evidence="10">
    <location>
        <begin position="56"/>
        <end position="77"/>
    </location>
</feature>
<evidence type="ECO:0000256" key="9">
    <source>
        <dbReference type="ARBA" id="ARBA00023310"/>
    </source>
</evidence>
<keyword evidence="8 10" id="KW-0472">Membrane</keyword>
<evidence type="ECO:0000256" key="5">
    <source>
        <dbReference type="ARBA" id="ARBA00022781"/>
    </source>
</evidence>
<keyword evidence="3" id="KW-0813">Transport</keyword>
<evidence type="ECO:0000256" key="7">
    <source>
        <dbReference type="ARBA" id="ARBA00023128"/>
    </source>
</evidence>
<evidence type="ECO:0000256" key="10">
    <source>
        <dbReference type="SAM" id="Phobius"/>
    </source>
</evidence>